<reference evidence="1 2" key="1">
    <citation type="submission" date="2024-05" db="EMBL/GenBank/DDBJ databases">
        <title>A draft genome resource for the thread blight pathogen Marasmius tenuissimus strain MS-2.</title>
        <authorList>
            <person name="Yulfo-Soto G.E."/>
            <person name="Baruah I.K."/>
            <person name="Amoako-Attah I."/>
            <person name="Bukari Y."/>
            <person name="Meinhardt L.W."/>
            <person name="Bailey B.A."/>
            <person name="Cohen S.P."/>
        </authorList>
    </citation>
    <scope>NUCLEOTIDE SEQUENCE [LARGE SCALE GENOMIC DNA]</scope>
    <source>
        <strain evidence="1 2">MS-2</strain>
    </source>
</reference>
<dbReference type="PANTHER" id="PTHR33096:SF1">
    <property type="entry name" value="CXC1-LIKE CYSTEINE CLUSTER ASSOCIATED WITH KDZ TRANSPOSASES DOMAIN-CONTAINING PROTEIN"/>
    <property type="match status" value="1"/>
</dbReference>
<evidence type="ECO:0000313" key="2">
    <source>
        <dbReference type="Proteomes" id="UP001437256"/>
    </source>
</evidence>
<dbReference type="PANTHER" id="PTHR33096">
    <property type="entry name" value="CXC2 DOMAIN-CONTAINING PROTEIN"/>
    <property type="match status" value="1"/>
</dbReference>
<organism evidence="1 2">
    <name type="scientific">Marasmius tenuissimus</name>
    <dbReference type="NCBI Taxonomy" id="585030"/>
    <lineage>
        <taxon>Eukaryota</taxon>
        <taxon>Fungi</taxon>
        <taxon>Dikarya</taxon>
        <taxon>Basidiomycota</taxon>
        <taxon>Agaricomycotina</taxon>
        <taxon>Agaricomycetes</taxon>
        <taxon>Agaricomycetidae</taxon>
        <taxon>Agaricales</taxon>
        <taxon>Marasmiineae</taxon>
        <taxon>Marasmiaceae</taxon>
        <taxon>Marasmius</taxon>
    </lineage>
</organism>
<sequence length="368" mass="41655">MHVALDGNLYHRHLKTGGDGQPFYESARFLTKEFVDSTHAKTRTRAAKGDNETQQDHNFDENGVIALVCRHDILLFLASIDTPAEQQKHTVALLKMLFPMIPLDATVAGLYDVGCVLDRSVQMYDLLPAAIVERLIFATSILHSYSHQWVCQIYYNPSLCPGLGLTNGEGVERLWSRLRQIIGVERRSLCDYIVTGLQDDYGQWFDWQMVKNVYKEEVNATRQLECYRIPQAKLRELWKQQKAAQCSCRSHAPARIQKQLAKVFKLENEIDTLSATIAATRASINKIPEPSADALAILAGMEAHHHEMKKKVTDLYASLNLPDDHPDLAGLSMEIMMQLLLACNLKINLRTRVIGRLHECDCLDQAVE</sequence>
<name>A0ABR2ZAY5_9AGAR</name>
<comment type="caution">
    <text evidence="1">The sequence shown here is derived from an EMBL/GenBank/DDBJ whole genome shotgun (WGS) entry which is preliminary data.</text>
</comment>
<evidence type="ECO:0000313" key="1">
    <source>
        <dbReference type="EMBL" id="KAL0057933.1"/>
    </source>
</evidence>
<dbReference type="Proteomes" id="UP001437256">
    <property type="component" value="Unassembled WGS sequence"/>
</dbReference>
<keyword evidence="2" id="KW-1185">Reference proteome</keyword>
<proteinExistence type="predicted"/>
<protein>
    <submittedName>
        <fullName evidence="1">Uncharacterized protein</fullName>
    </submittedName>
</protein>
<accession>A0ABR2ZAY5</accession>
<dbReference type="EMBL" id="JBBXMP010000406">
    <property type="protein sequence ID" value="KAL0057933.1"/>
    <property type="molecule type" value="Genomic_DNA"/>
</dbReference>
<dbReference type="InterPro" id="IPR040521">
    <property type="entry name" value="KDZ"/>
</dbReference>
<gene>
    <name evidence="1" type="ORF">AAF712_015411</name>
</gene>
<dbReference type="Pfam" id="PF18758">
    <property type="entry name" value="KDZ"/>
    <property type="match status" value="1"/>
</dbReference>